<proteinExistence type="predicted"/>
<keyword evidence="2" id="KW-1185">Reference proteome</keyword>
<evidence type="ECO:0000313" key="2">
    <source>
        <dbReference type="Proteomes" id="UP000325395"/>
    </source>
</evidence>
<dbReference type="EMBL" id="ML735874">
    <property type="protein sequence ID" value="KAE8411450.1"/>
    <property type="molecule type" value="Genomic_DNA"/>
</dbReference>
<accession>A0ABQ6W2V9</accession>
<dbReference type="Proteomes" id="UP000325395">
    <property type="component" value="Unassembled WGS sequence"/>
</dbReference>
<name>A0ABQ6W2V9_9EURO</name>
<gene>
    <name evidence="1" type="ORF">BDV36DRAFT_85454</name>
</gene>
<protein>
    <submittedName>
        <fullName evidence="1">Uncharacterized protein</fullName>
    </submittedName>
</protein>
<organism evidence="1 2">
    <name type="scientific">Aspergillus pseudocaelatus</name>
    <dbReference type="NCBI Taxonomy" id="1825620"/>
    <lineage>
        <taxon>Eukaryota</taxon>
        <taxon>Fungi</taxon>
        <taxon>Dikarya</taxon>
        <taxon>Ascomycota</taxon>
        <taxon>Pezizomycotina</taxon>
        <taxon>Eurotiomycetes</taxon>
        <taxon>Eurotiomycetidae</taxon>
        <taxon>Eurotiales</taxon>
        <taxon>Aspergillaceae</taxon>
        <taxon>Aspergillus</taxon>
        <taxon>Aspergillus subgen. Circumdati</taxon>
    </lineage>
</organism>
<sequence length="162" mass="18276">MHVPTKNILSKSSIDDLTSDEHTKWTYRRTSPTLTQELKKRRGGKEHHRMRCITEYDRTVLATVFDGPCDFTPLPIFDPLLLLRSHSSARSAFPPSSLPPVDCPHKFTVSNASQVTTPLRKGYNNVDMFQSPCPSFRILSALTFLLNFTLQVSETGKVALVQ</sequence>
<reference evidence="1 2" key="1">
    <citation type="submission" date="2019-04" db="EMBL/GenBank/DDBJ databases">
        <authorList>
            <consortium name="DOE Joint Genome Institute"/>
            <person name="Mondo S."/>
            <person name="Kjaerbolling I."/>
            <person name="Vesth T."/>
            <person name="Frisvad J.C."/>
            <person name="Nybo J.L."/>
            <person name="Theobald S."/>
            <person name="Kildgaard S."/>
            <person name="Isbrandt T."/>
            <person name="Kuo A."/>
            <person name="Sato A."/>
            <person name="Lyhne E.K."/>
            <person name="Kogle M.E."/>
            <person name="Wiebenga A."/>
            <person name="Kun R.S."/>
            <person name="Lubbers R.J."/>
            <person name="Makela M.R."/>
            <person name="Barry K."/>
            <person name="Chovatia M."/>
            <person name="Clum A."/>
            <person name="Daum C."/>
            <person name="Haridas S."/>
            <person name="He G."/>
            <person name="LaButti K."/>
            <person name="Lipzen A."/>
            <person name="Riley R."/>
            <person name="Salamov A."/>
            <person name="Simmons B.A."/>
            <person name="Magnuson J.K."/>
            <person name="Henrissat B."/>
            <person name="Mortensen U.H."/>
            <person name="Larsen T.O."/>
            <person name="Devries R.P."/>
            <person name="Grigoriev I.V."/>
            <person name="Machida M."/>
            <person name="Baker S.E."/>
            <person name="Andersen M.R."/>
            <person name="Cantor M.N."/>
            <person name="Hua S.X."/>
        </authorList>
    </citation>
    <scope>NUCLEOTIDE SEQUENCE [LARGE SCALE GENOMIC DNA]</scope>
    <source>
        <strain evidence="1 2">CBS 117616</strain>
    </source>
</reference>
<evidence type="ECO:0000313" key="1">
    <source>
        <dbReference type="EMBL" id="KAE8411450.1"/>
    </source>
</evidence>